<feature type="domain" description="Alcohol dehydrogenase-like C-terminal" evidence="13">
    <location>
        <begin position="2"/>
        <end position="54"/>
    </location>
</feature>
<dbReference type="GO" id="GO:0051903">
    <property type="term" value="F:S-(hydroxymethyl)glutathione dehydrogenase [NAD(P)+] activity"/>
    <property type="evidence" value="ECO:0007669"/>
    <property type="project" value="TreeGrafter"/>
</dbReference>
<keyword evidence="15" id="KW-1185">Reference proteome</keyword>
<keyword evidence="7" id="KW-0479">Metal-binding</keyword>
<dbReference type="GO" id="GO:0005829">
    <property type="term" value="C:cytosol"/>
    <property type="evidence" value="ECO:0007669"/>
    <property type="project" value="TreeGrafter"/>
</dbReference>
<evidence type="ECO:0000256" key="6">
    <source>
        <dbReference type="ARBA" id="ARBA00022490"/>
    </source>
</evidence>
<dbReference type="AlphaFoldDB" id="A0A371E8U8"/>
<evidence type="ECO:0000256" key="12">
    <source>
        <dbReference type="ARBA" id="ARBA00049243"/>
    </source>
</evidence>
<dbReference type="Pfam" id="PF00107">
    <property type="entry name" value="ADH_zinc_N"/>
    <property type="match status" value="1"/>
</dbReference>
<evidence type="ECO:0000256" key="9">
    <source>
        <dbReference type="ARBA" id="ARBA00023002"/>
    </source>
</evidence>
<dbReference type="Gene3D" id="3.40.50.720">
    <property type="entry name" value="NAD(P)-binding Rossmann-like Domain"/>
    <property type="match status" value="1"/>
</dbReference>
<evidence type="ECO:0000256" key="11">
    <source>
        <dbReference type="ARBA" id="ARBA00049164"/>
    </source>
</evidence>
<evidence type="ECO:0000256" key="2">
    <source>
        <dbReference type="ARBA" id="ARBA00004496"/>
    </source>
</evidence>
<evidence type="ECO:0000256" key="1">
    <source>
        <dbReference type="ARBA" id="ARBA00001947"/>
    </source>
</evidence>
<evidence type="ECO:0000256" key="8">
    <source>
        <dbReference type="ARBA" id="ARBA00022833"/>
    </source>
</evidence>
<dbReference type="EC" id="1.1.1.1" evidence="5"/>
<feature type="non-terminal residue" evidence="14">
    <location>
        <position position="1"/>
    </location>
</feature>
<comment type="subcellular location">
    <subcellularLocation>
        <location evidence="2">Cytoplasm</location>
    </subcellularLocation>
</comment>
<accession>A0A371E8U8</accession>
<evidence type="ECO:0000256" key="5">
    <source>
        <dbReference type="ARBA" id="ARBA00013190"/>
    </source>
</evidence>
<protein>
    <recommendedName>
        <fullName evidence="5">alcohol dehydrogenase</fullName>
        <ecNumber evidence="5">1.1.1.1</ecNumber>
    </recommendedName>
</protein>
<dbReference type="InterPro" id="IPR036291">
    <property type="entry name" value="NAD(P)-bd_dom_sf"/>
</dbReference>
<keyword evidence="8" id="KW-0862">Zinc</keyword>
<keyword evidence="6" id="KW-0963">Cytoplasm</keyword>
<dbReference type="STRING" id="157652.A0A371E8U8"/>
<comment type="catalytic activity">
    <reaction evidence="12">
        <text>a primary alcohol + NAD(+) = an aldehyde + NADH + H(+)</text>
        <dbReference type="Rhea" id="RHEA:10736"/>
        <dbReference type="ChEBI" id="CHEBI:15378"/>
        <dbReference type="ChEBI" id="CHEBI:15734"/>
        <dbReference type="ChEBI" id="CHEBI:17478"/>
        <dbReference type="ChEBI" id="CHEBI:57540"/>
        <dbReference type="ChEBI" id="CHEBI:57945"/>
        <dbReference type="EC" id="1.1.1.1"/>
    </reaction>
</comment>
<reference evidence="14" key="1">
    <citation type="submission" date="2018-05" db="EMBL/GenBank/DDBJ databases">
        <title>Draft genome of Mucuna pruriens seed.</title>
        <authorList>
            <person name="Nnadi N.E."/>
            <person name="Vos R."/>
            <person name="Hasami M.H."/>
            <person name="Devisetty U.K."/>
            <person name="Aguiy J.C."/>
        </authorList>
    </citation>
    <scope>NUCLEOTIDE SEQUENCE [LARGE SCALE GENOMIC DNA]</scope>
    <source>
        <strain evidence="14">JCA_2017</strain>
    </source>
</reference>
<dbReference type="OrthoDB" id="1738132at2759"/>
<dbReference type="SUPFAM" id="SSF51735">
    <property type="entry name" value="NAD(P)-binding Rossmann-fold domains"/>
    <property type="match status" value="1"/>
</dbReference>
<dbReference type="PANTHER" id="PTHR43880:SF9">
    <property type="entry name" value="ALCOHOL DEHYDROGENASE 1"/>
    <property type="match status" value="1"/>
</dbReference>
<comment type="cofactor">
    <cofactor evidence="1">
        <name>Zn(2+)</name>
        <dbReference type="ChEBI" id="CHEBI:29105"/>
    </cofactor>
</comment>
<feature type="non-terminal residue" evidence="14">
    <location>
        <position position="105"/>
    </location>
</feature>
<evidence type="ECO:0000256" key="7">
    <source>
        <dbReference type="ARBA" id="ARBA00022723"/>
    </source>
</evidence>
<dbReference type="GO" id="GO:0046294">
    <property type="term" value="P:formaldehyde catabolic process"/>
    <property type="evidence" value="ECO:0007669"/>
    <property type="project" value="TreeGrafter"/>
</dbReference>
<keyword evidence="10" id="KW-0520">NAD</keyword>
<sequence>MLAKKIGVTEFVNPKDYDKPVQKVIEDITNGGVDRSIECTGNINAMISALECVHDITNVKTPILIRKRNECFLLASCKAIEKRKCASRKLINTRNVEGWLHLNLK</sequence>
<dbReference type="PANTHER" id="PTHR43880">
    <property type="entry name" value="ALCOHOL DEHYDROGENASE"/>
    <property type="match status" value="1"/>
</dbReference>
<evidence type="ECO:0000256" key="4">
    <source>
        <dbReference type="ARBA" id="ARBA00011738"/>
    </source>
</evidence>
<dbReference type="EMBL" id="QJKJ01015484">
    <property type="protein sequence ID" value="RDX62455.1"/>
    <property type="molecule type" value="Genomic_DNA"/>
</dbReference>
<comment type="subunit">
    <text evidence="4">Homodimer.</text>
</comment>
<dbReference type="GO" id="GO:0004022">
    <property type="term" value="F:alcohol dehydrogenase (NAD+) activity"/>
    <property type="evidence" value="ECO:0007669"/>
    <property type="project" value="UniProtKB-EC"/>
</dbReference>
<evidence type="ECO:0000256" key="10">
    <source>
        <dbReference type="ARBA" id="ARBA00023027"/>
    </source>
</evidence>
<comment type="catalytic activity">
    <reaction evidence="11">
        <text>a secondary alcohol + NAD(+) = a ketone + NADH + H(+)</text>
        <dbReference type="Rhea" id="RHEA:10740"/>
        <dbReference type="ChEBI" id="CHEBI:15378"/>
        <dbReference type="ChEBI" id="CHEBI:17087"/>
        <dbReference type="ChEBI" id="CHEBI:35681"/>
        <dbReference type="ChEBI" id="CHEBI:57540"/>
        <dbReference type="ChEBI" id="CHEBI:57945"/>
        <dbReference type="EC" id="1.1.1.1"/>
    </reaction>
</comment>
<evidence type="ECO:0000313" key="15">
    <source>
        <dbReference type="Proteomes" id="UP000257109"/>
    </source>
</evidence>
<keyword evidence="9" id="KW-0560">Oxidoreductase</keyword>
<organism evidence="14 15">
    <name type="scientific">Mucuna pruriens</name>
    <name type="common">Velvet bean</name>
    <name type="synonym">Dolichos pruriens</name>
    <dbReference type="NCBI Taxonomy" id="157652"/>
    <lineage>
        <taxon>Eukaryota</taxon>
        <taxon>Viridiplantae</taxon>
        <taxon>Streptophyta</taxon>
        <taxon>Embryophyta</taxon>
        <taxon>Tracheophyta</taxon>
        <taxon>Spermatophyta</taxon>
        <taxon>Magnoliopsida</taxon>
        <taxon>eudicotyledons</taxon>
        <taxon>Gunneridae</taxon>
        <taxon>Pentapetalae</taxon>
        <taxon>rosids</taxon>
        <taxon>fabids</taxon>
        <taxon>Fabales</taxon>
        <taxon>Fabaceae</taxon>
        <taxon>Papilionoideae</taxon>
        <taxon>50 kb inversion clade</taxon>
        <taxon>NPAAA clade</taxon>
        <taxon>indigoferoid/millettioid clade</taxon>
        <taxon>Phaseoleae</taxon>
        <taxon>Mucuna</taxon>
    </lineage>
</organism>
<comment type="similarity">
    <text evidence="3">Belongs to the zinc-containing alcohol dehydrogenase family.</text>
</comment>
<dbReference type="Proteomes" id="UP000257109">
    <property type="component" value="Unassembled WGS sequence"/>
</dbReference>
<dbReference type="InterPro" id="IPR013149">
    <property type="entry name" value="ADH-like_C"/>
</dbReference>
<comment type="caution">
    <text evidence="14">The sequence shown here is derived from an EMBL/GenBank/DDBJ whole genome shotgun (WGS) entry which is preliminary data.</text>
</comment>
<name>A0A371E8U8_MUCPR</name>
<gene>
    <name evidence="14" type="primary">ADH1</name>
    <name evidence="14" type="ORF">CR513_59214</name>
</gene>
<evidence type="ECO:0000313" key="14">
    <source>
        <dbReference type="EMBL" id="RDX62455.1"/>
    </source>
</evidence>
<dbReference type="GO" id="GO:0008270">
    <property type="term" value="F:zinc ion binding"/>
    <property type="evidence" value="ECO:0007669"/>
    <property type="project" value="TreeGrafter"/>
</dbReference>
<evidence type="ECO:0000259" key="13">
    <source>
        <dbReference type="Pfam" id="PF00107"/>
    </source>
</evidence>
<evidence type="ECO:0000256" key="3">
    <source>
        <dbReference type="ARBA" id="ARBA00008072"/>
    </source>
</evidence>
<proteinExistence type="inferred from homology"/>